<proteinExistence type="inferred from homology"/>
<comment type="function">
    <text evidence="7">Possible subunit of a heme lyase.</text>
</comment>
<evidence type="ECO:0000256" key="7">
    <source>
        <dbReference type="RuleBase" id="RU364112"/>
    </source>
</evidence>
<evidence type="ECO:0000256" key="4">
    <source>
        <dbReference type="ARBA" id="ARBA00022729"/>
    </source>
</evidence>
<dbReference type="InterPro" id="IPR051263">
    <property type="entry name" value="C-type_cytochrome_biogenesis"/>
</dbReference>
<feature type="region of interest" description="Disordered" evidence="8">
    <location>
        <begin position="147"/>
        <end position="180"/>
    </location>
</feature>
<evidence type="ECO:0000256" key="2">
    <source>
        <dbReference type="ARBA" id="ARBA00022617"/>
    </source>
</evidence>
<dbReference type="InterPro" id="IPR038297">
    <property type="entry name" value="CcmH/CycL/NrfF/Ccl2_sf"/>
</dbReference>
<evidence type="ECO:0000256" key="5">
    <source>
        <dbReference type="ARBA" id="ARBA00022748"/>
    </source>
</evidence>
<evidence type="ECO:0000256" key="3">
    <source>
        <dbReference type="ARBA" id="ARBA00022723"/>
    </source>
</evidence>
<accession>A1SZ04</accession>
<evidence type="ECO:0000313" key="11">
    <source>
        <dbReference type="Proteomes" id="UP000000639"/>
    </source>
</evidence>
<evidence type="ECO:0000313" key="10">
    <source>
        <dbReference type="EMBL" id="ABM04719.1"/>
    </source>
</evidence>
<dbReference type="InterPro" id="IPR005616">
    <property type="entry name" value="CcmH/CycL/Ccl2/NrfF_N"/>
</dbReference>
<dbReference type="EMBL" id="CP000510">
    <property type="protein sequence ID" value="ABM04719.1"/>
    <property type="molecule type" value="Genomic_DNA"/>
</dbReference>
<dbReference type="eggNOG" id="COG3088">
    <property type="taxonomic scope" value="Bacteria"/>
</dbReference>
<evidence type="ECO:0000259" key="9">
    <source>
        <dbReference type="Pfam" id="PF03918"/>
    </source>
</evidence>
<dbReference type="FunFam" id="1.10.8.640:FF:000001">
    <property type="entry name" value="Cytochrome c-type biogenesis protein"/>
    <property type="match status" value="1"/>
</dbReference>
<name>A1SZ04_PSYIN</name>
<dbReference type="AlphaFoldDB" id="A1SZ04"/>
<feature type="compositionally biased region" description="Basic and acidic residues" evidence="8">
    <location>
        <begin position="157"/>
        <end position="174"/>
    </location>
</feature>
<dbReference type="RefSeq" id="WP_011771273.1">
    <property type="nucleotide sequence ID" value="NC_008709.1"/>
</dbReference>
<evidence type="ECO:0000256" key="1">
    <source>
        <dbReference type="ARBA" id="ARBA00010342"/>
    </source>
</evidence>
<keyword evidence="7" id="KW-1133">Transmembrane helix</keyword>
<organism evidence="10 11">
    <name type="scientific">Psychromonas ingrahamii (strain DSM 17664 / CCUG 51855 / 37)</name>
    <dbReference type="NCBI Taxonomy" id="357804"/>
    <lineage>
        <taxon>Bacteria</taxon>
        <taxon>Pseudomonadati</taxon>
        <taxon>Pseudomonadota</taxon>
        <taxon>Gammaproteobacteria</taxon>
        <taxon>Alteromonadales</taxon>
        <taxon>Psychromonadaceae</taxon>
        <taxon>Psychromonas</taxon>
    </lineage>
</organism>
<feature type="transmembrane region" description="Helical" evidence="7">
    <location>
        <begin position="20"/>
        <end position="38"/>
    </location>
</feature>
<dbReference type="PANTHER" id="PTHR47870">
    <property type="entry name" value="CYTOCHROME C-TYPE BIOGENESIS PROTEIN CCMH"/>
    <property type="match status" value="1"/>
</dbReference>
<reference evidence="10 11" key="1">
    <citation type="submission" date="2007-01" db="EMBL/GenBank/DDBJ databases">
        <title>Complete sequence of Psychromonas ingrahamii 37.</title>
        <authorList>
            <consortium name="US DOE Joint Genome Institute"/>
            <person name="Copeland A."/>
            <person name="Lucas S."/>
            <person name="Lapidus A."/>
            <person name="Barry K."/>
            <person name="Detter J.C."/>
            <person name="Glavina del Rio T."/>
            <person name="Hammon N."/>
            <person name="Israni S."/>
            <person name="Dalin E."/>
            <person name="Tice H."/>
            <person name="Pitluck S."/>
            <person name="Thompson L.S."/>
            <person name="Brettin T."/>
            <person name="Bruce D."/>
            <person name="Han C."/>
            <person name="Tapia R."/>
            <person name="Schmutz J."/>
            <person name="Larimer F."/>
            <person name="Land M."/>
            <person name="Hauser L."/>
            <person name="Kyrpides N."/>
            <person name="Ivanova N."/>
            <person name="Staley J."/>
            <person name="Richardson P."/>
        </authorList>
    </citation>
    <scope>NUCLEOTIDE SEQUENCE [LARGE SCALE GENOMIC DNA]</scope>
    <source>
        <strain evidence="10 11">37</strain>
    </source>
</reference>
<dbReference type="GO" id="GO:0017004">
    <property type="term" value="P:cytochrome complex assembly"/>
    <property type="evidence" value="ECO:0007669"/>
    <property type="project" value="UniProtKB-KW"/>
</dbReference>
<keyword evidence="6 7" id="KW-0408">Iron</keyword>
<dbReference type="Proteomes" id="UP000000639">
    <property type="component" value="Chromosome"/>
</dbReference>
<sequence>MQLTSVDLHVQNNRFKTVNFSAYLFCLMFFFSPLAFSATDLFEFDNAQQEQTFHDLTKQLRCPKCQNQNIADSNAELAEDLRNKTYELVKEGKNEEQVIAYMVARYGNFIRYDPPMTPATIFLWLGPLLFILVGFYFIYALVKRQKKQAPQLDPDEEQRLQKILGDKKPTDKKSQKGNKQ</sequence>
<dbReference type="GO" id="GO:0005886">
    <property type="term" value="C:plasma membrane"/>
    <property type="evidence" value="ECO:0007669"/>
    <property type="project" value="TreeGrafter"/>
</dbReference>
<keyword evidence="7" id="KW-0472">Membrane</keyword>
<dbReference type="GO" id="GO:0046872">
    <property type="term" value="F:metal ion binding"/>
    <property type="evidence" value="ECO:0007669"/>
    <property type="project" value="UniProtKB-KW"/>
</dbReference>
<dbReference type="STRING" id="357804.Ping_3017"/>
<dbReference type="Pfam" id="PF03918">
    <property type="entry name" value="CcmH"/>
    <property type="match status" value="1"/>
</dbReference>
<dbReference type="CDD" id="cd16378">
    <property type="entry name" value="CcmH_N"/>
    <property type="match status" value="1"/>
</dbReference>
<dbReference type="PANTHER" id="PTHR47870:SF1">
    <property type="entry name" value="CYTOCHROME C-TYPE BIOGENESIS PROTEIN CCMH"/>
    <property type="match status" value="1"/>
</dbReference>
<dbReference type="HOGENOM" id="CLU_107187_0_0_6"/>
<gene>
    <name evidence="10" type="ordered locus">Ping_3017</name>
</gene>
<keyword evidence="2 7" id="KW-0349">Heme</keyword>
<dbReference type="Gene3D" id="1.10.8.640">
    <property type="entry name" value="Cytochrome C biogenesis protein"/>
    <property type="match status" value="1"/>
</dbReference>
<evidence type="ECO:0000256" key="8">
    <source>
        <dbReference type="SAM" id="MobiDB-lite"/>
    </source>
</evidence>
<evidence type="ECO:0000256" key="6">
    <source>
        <dbReference type="ARBA" id="ARBA00023004"/>
    </source>
</evidence>
<dbReference type="KEGG" id="pin:Ping_3017"/>
<feature type="transmembrane region" description="Helical" evidence="7">
    <location>
        <begin position="121"/>
        <end position="142"/>
    </location>
</feature>
<keyword evidence="4 7" id="KW-0732">Signal</keyword>
<keyword evidence="7" id="KW-0812">Transmembrane</keyword>
<keyword evidence="11" id="KW-1185">Reference proteome</keyword>
<keyword evidence="3 7" id="KW-0479">Metal-binding</keyword>
<feature type="domain" description="CcmH/CycL/Ccl2/NrfF N-terminal" evidence="9">
    <location>
        <begin position="26"/>
        <end position="164"/>
    </location>
</feature>
<keyword evidence="5" id="KW-0201">Cytochrome c-type biogenesis</keyword>
<protein>
    <recommendedName>
        <fullName evidence="7">Cytochrome c-type biogenesis protein</fullName>
    </recommendedName>
</protein>
<comment type="similarity">
    <text evidence="1 7">Belongs to the CcmH/CycL/Ccl2/NrfF family.</text>
</comment>